<gene>
    <name evidence="1" type="ORF">IQ10_03068</name>
</gene>
<keyword evidence="2" id="KW-1185">Reference proteome</keyword>
<reference evidence="1 2" key="1">
    <citation type="journal article" date="2015" name="Stand. Genomic Sci.">
        <title>Genomic Encyclopedia of Bacterial and Archaeal Type Strains, Phase III: the genomes of soil and plant-associated and newly described type strains.</title>
        <authorList>
            <person name="Whitman W.B."/>
            <person name="Woyke T."/>
            <person name="Klenk H.P."/>
            <person name="Zhou Y."/>
            <person name="Lilburn T.G."/>
            <person name="Beck B.J."/>
            <person name="De Vos P."/>
            <person name="Vandamme P."/>
            <person name="Eisen J.A."/>
            <person name="Garrity G."/>
            <person name="Hugenholtz P."/>
            <person name="Kyrpides N.C."/>
        </authorList>
    </citation>
    <scope>NUCLEOTIDE SEQUENCE [LARGE SCALE GENOMIC DNA]</scope>
    <source>
        <strain evidence="1 2">CGMCC 1.10116</strain>
    </source>
</reference>
<organism evidence="1 2">
    <name type="scientific">Halalkalibacter nanhaiisediminis</name>
    <dbReference type="NCBI Taxonomy" id="688079"/>
    <lineage>
        <taxon>Bacteria</taxon>
        <taxon>Bacillati</taxon>
        <taxon>Bacillota</taxon>
        <taxon>Bacilli</taxon>
        <taxon>Bacillales</taxon>
        <taxon>Bacillaceae</taxon>
        <taxon>Halalkalibacter</taxon>
    </lineage>
</organism>
<sequence length="96" mass="10639">MKAKQTVYVNEFTNGIHDPNKEMLGPVQDGVHIILLQTPLGITVPEVMNRATITGSIEIGRHPGVVTITFLAPTHYLDKVGLTELIKEQYQRSLDS</sequence>
<evidence type="ECO:0000313" key="1">
    <source>
        <dbReference type="EMBL" id="TWI54515.1"/>
    </source>
</evidence>
<proteinExistence type="predicted"/>
<dbReference type="AlphaFoldDB" id="A0A562QCN2"/>
<dbReference type="Proteomes" id="UP000315711">
    <property type="component" value="Unassembled WGS sequence"/>
</dbReference>
<dbReference type="EMBL" id="VLKZ01000009">
    <property type="protein sequence ID" value="TWI54515.1"/>
    <property type="molecule type" value="Genomic_DNA"/>
</dbReference>
<accession>A0A562QCN2</accession>
<comment type="caution">
    <text evidence="1">The sequence shown here is derived from an EMBL/GenBank/DDBJ whole genome shotgun (WGS) entry which is preliminary data.</text>
</comment>
<evidence type="ECO:0000313" key="2">
    <source>
        <dbReference type="Proteomes" id="UP000315711"/>
    </source>
</evidence>
<name>A0A562QCN2_9BACI</name>
<protein>
    <submittedName>
        <fullName evidence="1">Uncharacterized protein</fullName>
    </submittedName>
</protein>